<evidence type="ECO:0000256" key="1">
    <source>
        <dbReference type="ARBA" id="ARBA00001946"/>
    </source>
</evidence>
<comment type="caution">
    <text evidence="8">The sequence shown here is derived from an EMBL/GenBank/DDBJ whole genome shotgun (WGS) entry which is preliminary data.</text>
</comment>
<evidence type="ECO:0000256" key="3">
    <source>
        <dbReference type="ARBA" id="ARBA00022679"/>
    </source>
</evidence>
<evidence type="ECO:0000313" key="9">
    <source>
        <dbReference type="Proteomes" id="UP000322899"/>
    </source>
</evidence>
<evidence type="ECO:0000313" key="8">
    <source>
        <dbReference type="EMBL" id="KAA0161004.1"/>
    </source>
</evidence>
<dbReference type="GO" id="GO:0008299">
    <property type="term" value="P:isoprenoid biosynthetic process"/>
    <property type="evidence" value="ECO:0007669"/>
    <property type="project" value="UniProtKB-KW"/>
</dbReference>
<reference evidence="8 9" key="1">
    <citation type="submission" date="2019-07" db="EMBL/GenBank/DDBJ databases">
        <title>Genomes of Cafeteria roenbergensis.</title>
        <authorList>
            <person name="Fischer M.G."/>
            <person name="Hackl T."/>
            <person name="Roman M."/>
        </authorList>
    </citation>
    <scope>NUCLEOTIDE SEQUENCE [LARGE SCALE GENOMIC DNA]</scope>
    <source>
        <strain evidence="8 9">E4-10P</strain>
    </source>
</reference>
<dbReference type="Proteomes" id="UP000322899">
    <property type="component" value="Unassembled WGS sequence"/>
</dbReference>
<proteinExistence type="inferred from homology"/>
<accession>A0A5A8D8X2</accession>
<dbReference type="CDD" id="cd00685">
    <property type="entry name" value="Trans_IPPS_HT"/>
    <property type="match status" value="1"/>
</dbReference>
<dbReference type="GO" id="GO:0046872">
    <property type="term" value="F:metal ion binding"/>
    <property type="evidence" value="ECO:0007669"/>
    <property type="project" value="UniProtKB-KW"/>
</dbReference>
<sequence length="465" mass="48560">MQIRAVRAAHAVARRGGLGVSARIAPLHFSDRHLHAAAPLAQAAASSAPAGSDWGAAAAQASAHGSAVFINDSIVEHDPVPISSSDVPLDLDASAVDLSAHPGAAGVDPFALVGPDIDAMSASIRQLLGVDHPVLRNVAAYFFEQGGGKKFRPTMVLLVSRATAPLMAEAQTPYVAEAGAHGPAVDAAPAYRRAAFLPGRGAEDVAASQLRLAEITELIHTASLLHDDVIDEADTRRGVASVNSVFGNKLAVLAGDFLLARASICLARLRDVPVVECMSTIIEHLVRGEVQQMRSESKGEGVDVAFEAYMTKSFYKTASLVANSCRSAAMLAGHSDEVVDAAYRYGKHTGLAFQLVDDALDFSGSAESLGKPAMNDVAQGLTTAPVLFAARTYPELQPLMERKFRVPGDVETVAHAVKESGGLDKTHALAVAHAQMALDALAAFPPSEHRDALAALAARVVTRSS</sequence>
<dbReference type="GO" id="GO:1990234">
    <property type="term" value="C:transferase complex"/>
    <property type="evidence" value="ECO:0007669"/>
    <property type="project" value="TreeGrafter"/>
</dbReference>
<dbReference type="InterPro" id="IPR033749">
    <property type="entry name" value="Polyprenyl_synt_CS"/>
</dbReference>
<dbReference type="GO" id="GO:0006744">
    <property type="term" value="P:ubiquinone biosynthetic process"/>
    <property type="evidence" value="ECO:0007669"/>
    <property type="project" value="TreeGrafter"/>
</dbReference>
<comment type="similarity">
    <text evidence="2 7">Belongs to the FPP/GGPP synthase family.</text>
</comment>
<gene>
    <name evidence="8" type="ORF">FNF27_08200</name>
</gene>
<evidence type="ECO:0000256" key="6">
    <source>
        <dbReference type="ARBA" id="ARBA00023229"/>
    </source>
</evidence>
<dbReference type="SUPFAM" id="SSF48576">
    <property type="entry name" value="Terpenoid synthases"/>
    <property type="match status" value="1"/>
</dbReference>
<keyword evidence="5" id="KW-0460">Magnesium</keyword>
<dbReference type="SFLD" id="SFLDS00005">
    <property type="entry name" value="Isoprenoid_Synthase_Type_I"/>
    <property type="match status" value="1"/>
</dbReference>
<dbReference type="EMBL" id="VLTO01000146">
    <property type="protein sequence ID" value="KAA0161004.1"/>
    <property type="molecule type" value="Genomic_DNA"/>
</dbReference>
<dbReference type="OrthoDB" id="9927103at2759"/>
<keyword evidence="6" id="KW-0414">Isoprene biosynthesis</keyword>
<dbReference type="GO" id="GO:0004659">
    <property type="term" value="F:prenyltransferase activity"/>
    <property type="evidence" value="ECO:0007669"/>
    <property type="project" value="InterPro"/>
</dbReference>
<organism evidence="8 9">
    <name type="scientific">Cafeteria roenbergensis</name>
    <name type="common">Marine flagellate</name>
    <dbReference type="NCBI Taxonomy" id="33653"/>
    <lineage>
        <taxon>Eukaryota</taxon>
        <taxon>Sar</taxon>
        <taxon>Stramenopiles</taxon>
        <taxon>Bigyra</taxon>
        <taxon>Opalozoa</taxon>
        <taxon>Bicosoecida</taxon>
        <taxon>Cafeteriaceae</taxon>
        <taxon>Cafeteria</taxon>
    </lineage>
</organism>
<dbReference type="AlphaFoldDB" id="A0A5A8D8X2"/>
<evidence type="ECO:0000256" key="2">
    <source>
        <dbReference type="ARBA" id="ARBA00006706"/>
    </source>
</evidence>
<keyword evidence="4" id="KW-0479">Metal-binding</keyword>
<dbReference type="Gene3D" id="1.10.600.10">
    <property type="entry name" value="Farnesyl Diphosphate Synthase"/>
    <property type="match status" value="1"/>
</dbReference>
<name>A0A5A8D8X2_CAFRO</name>
<dbReference type="PROSITE" id="PS00723">
    <property type="entry name" value="POLYPRENYL_SYNTHASE_1"/>
    <property type="match status" value="1"/>
</dbReference>
<dbReference type="PANTHER" id="PTHR12001:SF69">
    <property type="entry name" value="ALL TRANS-POLYPRENYL-DIPHOSPHATE SYNTHASE PDSS1"/>
    <property type="match status" value="1"/>
</dbReference>
<protein>
    <recommendedName>
        <fullName evidence="10">Solanesyl diphosphate synthase</fullName>
    </recommendedName>
</protein>
<keyword evidence="3 7" id="KW-0808">Transferase</keyword>
<comment type="cofactor">
    <cofactor evidence="1">
        <name>Mg(2+)</name>
        <dbReference type="ChEBI" id="CHEBI:18420"/>
    </cofactor>
</comment>
<evidence type="ECO:0008006" key="10">
    <source>
        <dbReference type="Google" id="ProtNLM"/>
    </source>
</evidence>
<evidence type="ECO:0000256" key="7">
    <source>
        <dbReference type="RuleBase" id="RU004466"/>
    </source>
</evidence>
<dbReference type="InterPro" id="IPR008949">
    <property type="entry name" value="Isoprenoid_synthase_dom_sf"/>
</dbReference>
<dbReference type="PANTHER" id="PTHR12001">
    <property type="entry name" value="GERANYLGERANYL PYROPHOSPHATE SYNTHASE"/>
    <property type="match status" value="1"/>
</dbReference>
<evidence type="ECO:0000256" key="4">
    <source>
        <dbReference type="ARBA" id="ARBA00022723"/>
    </source>
</evidence>
<dbReference type="Pfam" id="PF00348">
    <property type="entry name" value="polyprenyl_synt"/>
    <property type="match status" value="1"/>
</dbReference>
<dbReference type="InterPro" id="IPR000092">
    <property type="entry name" value="Polyprenyl_synt"/>
</dbReference>
<evidence type="ECO:0000256" key="5">
    <source>
        <dbReference type="ARBA" id="ARBA00022842"/>
    </source>
</evidence>